<reference evidence="3 4" key="1">
    <citation type="submission" date="2021-04" db="EMBL/GenBank/DDBJ databases">
        <title>Genome analysis of Polyangium sp.</title>
        <authorList>
            <person name="Li Y."/>
            <person name="Wang J."/>
        </authorList>
    </citation>
    <scope>NUCLEOTIDE SEQUENCE [LARGE SCALE GENOMIC DNA]</scope>
    <source>
        <strain evidence="3 4">SDU14</strain>
    </source>
</reference>
<keyword evidence="4" id="KW-1185">Reference proteome</keyword>
<comment type="caution">
    <text evidence="3">The sequence shown here is derived from an EMBL/GenBank/DDBJ whole genome shotgun (WGS) entry which is preliminary data.</text>
</comment>
<gene>
    <name evidence="3" type="ORF">KEG57_12670</name>
</gene>
<feature type="domain" description="CHASE3" evidence="2">
    <location>
        <begin position="7"/>
        <end position="81"/>
    </location>
</feature>
<dbReference type="EMBL" id="JAGTJJ010000004">
    <property type="protein sequence ID" value="MDC3981358.1"/>
    <property type="molecule type" value="Genomic_DNA"/>
</dbReference>
<feature type="compositionally biased region" description="Basic residues" evidence="1">
    <location>
        <begin position="81"/>
        <end position="102"/>
    </location>
</feature>
<dbReference type="AlphaFoldDB" id="A0A9X3X312"/>
<feature type="region of interest" description="Disordered" evidence="1">
    <location>
        <begin position="79"/>
        <end position="102"/>
    </location>
</feature>
<protein>
    <submittedName>
        <fullName evidence="3">CHASE3 domain-containing protein</fullName>
    </submittedName>
</protein>
<organism evidence="3 4">
    <name type="scientific">Polyangium jinanense</name>
    <dbReference type="NCBI Taxonomy" id="2829994"/>
    <lineage>
        <taxon>Bacteria</taxon>
        <taxon>Pseudomonadati</taxon>
        <taxon>Myxococcota</taxon>
        <taxon>Polyangia</taxon>
        <taxon>Polyangiales</taxon>
        <taxon>Polyangiaceae</taxon>
        <taxon>Polyangium</taxon>
    </lineage>
</organism>
<evidence type="ECO:0000256" key="1">
    <source>
        <dbReference type="SAM" id="MobiDB-lite"/>
    </source>
</evidence>
<dbReference type="Proteomes" id="UP001151081">
    <property type="component" value="Unassembled WGS sequence"/>
</dbReference>
<sequence length="102" mass="11802">MASQVVDGDIAEVARLTLDNQRQRLVDLRPLVARQKSYLASVIDLRRREGLEAAAKVVATGNGKRTMDTIRRHIDEMIIRRPQRPNKRARRTSRSRPRSRCR</sequence>
<dbReference type="CDD" id="cd19410">
    <property type="entry name" value="HK9-like_sensor"/>
    <property type="match status" value="1"/>
</dbReference>
<evidence type="ECO:0000259" key="2">
    <source>
        <dbReference type="Pfam" id="PF05227"/>
    </source>
</evidence>
<dbReference type="InterPro" id="IPR007891">
    <property type="entry name" value="CHASE3"/>
</dbReference>
<name>A0A9X3X312_9BACT</name>
<evidence type="ECO:0000313" key="3">
    <source>
        <dbReference type="EMBL" id="MDC3981358.1"/>
    </source>
</evidence>
<evidence type="ECO:0000313" key="4">
    <source>
        <dbReference type="Proteomes" id="UP001151081"/>
    </source>
</evidence>
<dbReference type="Pfam" id="PF05227">
    <property type="entry name" value="CHASE3"/>
    <property type="match status" value="1"/>
</dbReference>
<proteinExistence type="predicted"/>
<accession>A0A9X3X312</accession>